<comment type="similarity">
    <text evidence="2">Belongs to the bacterial solute-binding protein 8 family.</text>
</comment>
<evidence type="ECO:0000313" key="6">
    <source>
        <dbReference type="EMBL" id="GLU48913.1"/>
    </source>
</evidence>
<comment type="caution">
    <text evidence="6">The sequence shown here is derived from an EMBL/GenBank/DDBJ whole genome shotgun (WGS) entry which is preliminary data.</text>
</comment>
<dbReference type="GO" id="GO:0030288">
    <property type="term" value="C:outer membrane-bounded periplasmic space"/>
    <property type="evidence" value="ECO:0007669"/>
    <property type="project" value="TreeGrafter"/>
</dbReference>
<dbReference type="Pfam" id="PF01497">
    <property type="entry name" value="Peripla_BP_2"/>
    <property type="match status" value="1"/>
</dbReference>
<keyword evidence="3" id="KW-0813">Transport</keyword>
<dbReference type="InterPro" id="IPR002491">
    <property type="entry name" value="ABC_transptr_periplasmic_BD"/>
</dbReference>
<keyword evidence="4" id="KW-0732">Signal</keyword>
<dbReference type="InterPro" id="IPR051313">
    <property type="entry name" value="Bact_iron-sidero_bind"/>
</dbReference>
<dbReference type="Proteomes" id="UP001165092">
    <property type="component" value="Unassembled WGS sequence"/>
</dbReference>
<name>A0A9W6P8F4_9ACTN</name>
<comment type="subcellular location">
    <subcellularLocation>
        <location evidence="1">Cell envelope</location>
    </subcellularLocation>
</comment>
<evidence type="ECO:0000313" key="7">
    <source>
        <dbReference type="Proteomes" id="UP001165092"/>
    </source>
</evidence>
<feature type="domain" description="Fe/B12 periplasmic-binding" evidence="5">
    <location>
        <begin position="74"/>
        <end position="335"/>
    </location>
</feature>
<evidence type="ECO:0000256" key="2">
    <source>
        <dbReference type="ARBA" id="ARBA00008814"/>
    </source>
</evidence>
<dbReference type="PROSITE" id="PS50983">
    <property type="entry name" value="FE_B12_PBP"/>
    <property type="match status" value="1"/>
</dbReference>
<accession>A0A9W6P8F4</accession>
<dbReference type="SUPFAM" id="SSF53807">
    <property type="entry name" value="Helical backbone' metal receptor"/>
    <property type="match status" value="1"/>
</dbReference>
<organism evidence="6 7">
    <name type="scientific">Nocardiopsis ansamitocini</name>
    <dbReference type="NCBI Taxonomy" id="1670832"/>
    <lineage>
        <taxon>Bacteria</taxon>
        <taxon>Bacillati</taxon>
        <taxon>Actinomycetota</taxon>
        <taxon>Actinomycetes</taxon>
        <taxon>Streptosporangiales</taxon>
        <taxon>Nocardiopsidaceae</taxon>
        <taxon>Nocardiopsis</taxon>
    </lineage>
</organism>
<gene>
    <name evidence="6" type="ORF">Nans01_32640</name>
</gene>
<dbReference type="AlphaFoldDB" id="A0A9W6P8F4"/>
<dbReference type="RefSeq" id="WP_285760375.1">
    <property type="nucleotide sequence ID" value="NZ_BSQG01000005.1"/>
</dbReference>
<reference evidence="6" key="1">
    <citation type="submission" date="2023-02" db="EMBL/GenBank/DDBJ databases">
        <title>Nocardiopsis ansamitocini NBRC 112285.</title>
        <authorList>
            <person name="Ichikawa N."/>
            <person name="Sato H."/>
            <person name="Tonouchi N."/>
        </authorList>
    </citation>
    <scope>NUCLEOTIDE SEQUENCE</scope>
    <source>
        <strain evidence="6">NBRC 112285</strain>
    </source>
</reference>
<evidence type="ECO:0000256" key="3">
    <source>
        <dbReference type="ARBA" id="ARBA00022448"/>
    </source>
</evidence>
<dbReference type="PANTHER" id="PTHR30532:SF25">
    <property type="entry name" value="IRON(III) DICITRATE-BINDING PERIPLASMIC PROTEIN"/>
    <property type="match status" value="1"/>
</dbReference>
<evidence type="ECO:0000259" key="5">
    <source>
        <dbReference type="PROSITE" id="PS50983"/>
    </source>
</evidence>
<sequence>MNRLSNRGSAVERARDRTPAAWRVLVAGVGALTLLGASACGGSGAQEPAAPDAAEIRDYTNPDGTTVQIPVAPQRVITLGQATPSALELGIPLVGVSEADTTLIAPDALTSYEELPKVGQRTEINIEEIATLAPDLIISGIPSKMEFDYTALTEIAPVVVAEPGNPGEWRTTNETIADAAGVQDTVARMAQDYDARTAELNETYGEKLEGVSAASIAAGFEKNQWQFDYQDSWSTSVIQDAGLRFDQAAEDGGFFETLSFEELDRLDDYDLVVIPGDGTGEPTELIRPVLEQSVWQELEPVEAGRVYTVAWPEALTYTTAMLRLDALEKDLLSKL</sequence>
<dbReference type="PANTHER" id="PTHR30532">
    <property type="entry name" value="IRON III DICITRATE-BINDING PERIPLASMIC PROTEIN"/>
    <property type="match status" value="1"/>
</dbReference>
<protein>
    <submittedName>
        <fullName evidence="6">ABC transporter substrate-binding protein</fullName>
    </submittedName>
</protein>
<dbReference type="GO" id="GO:1901678">
    <property type="term" value="P:iron coordination entity transport"/>
    <property type="evidence" value="ECO:0007669"/>
    <property type="project" value="UniProtKB-ARBA"/>
</dbReference>
<keyword evidence="7" id="KW-1185">Reference proteome</keyword>
<dbReference type="EMBL" id="BSQG01000005">
    <property type="protein sequence ID" value="GLU48913.1"/>
    <property type="molecule type" value="Genomic_DNA"/>
</dbReference>
<evidence type="ECO:0000256" key="1">
    <source>
        <dbReference type="ARBA" id="ARBA00004196"/>
    </source>
</evidence>
<dbReference type="Gene3D" id="3.40.50.1980">
    <property type="entry name" value="Nitrogenase molybdenum iron protein domain"/>
    <property type="match status" value="2"/>
</dbReference>
<proteinExistence type="inferred from homology"/>
<evidence type="ECO:0000256" key="4">
    <source>
        <dbReference type="ARBA" id="ARBA00022729"/>
    </source>
</evidence>